<evidence type="ECO:0000313" key="3">
    <source>
        <dbReference type="Proteomes" id="UP000024635"/>
    </source>
</evidence>
<keyword evidence="1" id="KW-1133">Transmembrane helix</keyword>
<evidence type="ECO:0000313" key="2">
    <source>
        <dbReference type="EMBL" id="EYB82996.1"/>
    </source>
</evidence>
<keyword evidence="1" id="KW-0812">Transmembrane</keyword>
<evidence type="ECO:0008006" key="4">
    <source>
        <dbReference type="Google" id="ProtNLM"/>
    </source>
</evidence>
<name>A0A016RXG6_9BILA</name>
<keyword evidence="3" id="KW-1185">Reference proteome</keyword>
<dbReference type="EMBL" id="JARK01001681">
    <property type="protein sequence ID" value="EYB82996.1"/>
    <property type="molecule type" value="Genomic_DNA"/>
</dbReference>
<organism evidence="2 3">
    <name type="scientific">Ancylostoma ceylanicum</name>
    <dbReference type="NCBI Taxonomy" id="53326"/>
    <lineage>
        <taxon>Eukaryota</taxon>
        <taxon>Metazoa</taxon>
        <taxon>Ecdysozoa</taxon>
        <taxon>Nematoda</taxon>
        <taxon>Chromadorea</taxon>
        <taxon>Rhabditida</taxon>
        <taxon>Rhabditina</taxon>
        <taxon>Rhabditomorpha</taxon>
        <taxon>Strongyloidea</taxon>
        <taxon>Ancylostomatidae</taxon>
        <taxon>Ancylostomatinae</taxon>
        <taxon>Ancylostoma</taxon>
    </lineage>
</organism>
<sequence length="180" mass="21066">MWMISRRLHMCKQRWLLFLELTNTSFELLPRVPINLTVQARFLNQHPRIRLEEGVDRYRWRARRRRHHFTLPVILTTMLSASIWPWVSESGNISGSGFEIALHQSIKPRIVRSLHAEGWTFVRPARAVCSCGRLSVGTIKDDEVAHFAFFAFRGVQRVFRPTTSPRAARRDGFTALHLIY</sequence>
<protein>
    <recommendedName>
        <fullName evidence="4">PilZ domain-containing protein</fullName>
    </recommendedName>
</protein>
<comment type="caution">
    <text evidence="2">The sequence shown here is derived from an EMBL/GenBank/DDBJ whole genome shotgun (WGS) entry which is preliminary data.</text>
</comment>
<keyword evidence="1" id="KW-0472">Membrane</keyword>
<feature type="transmembrane region" description="Helical" evidence="1">
    <location>
        <begin position="69"/>
        <end position="87"/>
    </location>
</feature>
<proteinExistence type="predicted"/>
<dbReference type="AlphaFoldDB" id="A0A016RXG6"/>
<gene>
    <name evidence="2" type="primary">Acey_s0345.g3114</name>
    <name evidence="2" type="ORF">Y032_0345g3114</name>
</gene>
<reference evidence="3" key="1">
    <citation type="journal article" date="2015" name="Nat. Genet.">
        <title>The genome and transcriptome of the zoonotic hookworm Ancylostoma ceylanicum identify infection-specific gene families.</title>
        <authorList>
            <person name="Schwarz E.M."/>
            <person name="Hu Y."/>
            <person name="Antoshechkin I."/>
            <person name="Miller M.M."/>
            <person name="Sternberg P.W."/>
            <person name="Aroian R.V."/>
        </authorList>
    </citation>
    <scope>NUCLEOTIDE SEQUENCE</scope>
    <source>
        <strain evidence="3">HY135</strain>
    </source>
</reference>
<evidence type="ECO:0000256" key="1">
    <source>
        <dbReference type="SAM" id="Phobius"/>
    </source>
</evidence>
<accession>A0A016RXG6</accession>
<dbReference type="Proteomes" id="UP000024635">
    <property type="component" value="Unassembled WGS sequence"/>
</dbReference>